<feature type="transmembrane region" description="Helical" evidence="9">
    <location>
        <begin position="647"/>
        <end position="669"/>
    </location>
</feature>
<evidence type="ECO:0000256" key="6">
    <source>
        <dbReference type="ARBA" id="ARBA00022824"/>
    </source>
</evidence>
<dbReference type="GO" id="GO:0018279">
    <property type="term" value="P:protein N-linked glycosylation via asparagine"/>
    <property type="evidence" value="ECO:0007669"/>
    <property type="project" value="TreeGrafter"/>
</dbReference>
<keyword evidence="11" id="KW-0808">Transferase</keyword>
<dbReference type="FunFam" id="1.10.510.10:FF:001099">
    <property type="entry name" value="PEK protein kinase"/>
    <property type="match status" value="1"/>
</dbReference>
<dbReference type="OrthoDB" id="372730at2759"/>
<dbReference type="Proteomes" id="UP000030697">
    <property type="component" value="Unassembled WGS sequence"/>
</dbReference>
<feature type="domain" description="Protein kinase" evidence="10">
    <location>
        <begin position="43"/>
        <end position="401"/>
    </location>
</feature>
<dbReference type="PROSITE" id="PS50011">
    <property type="entry name" value="PROTEIN_KINASE_DOM"/>
    <property type="match status" value="1"/>
</dbReference>
<evidence type="ECO:0000256" key="2">
    <source>
        <dbReference type="ARBA" id="ARBA00004477"/>
    </source>
</evidence>
<evidence type="ECO:0000256" key="9">
    <source>
        <dbReference type="SAM" id="Phobius"/>
    </source>
</evidence>
<evidence type="ECO:0000256" key="7">
    <source>
        <dbReference type="ARBA" id="ARBA00022989"/>
    </source>
</evidence>
<feature type="transmembrane region" description="Helical" evidence="9">
    <location>
        <begin position="622"/>
        <end position="641"/>
    </location>
</feature>
<dbReference type="InterPro" id="IPR008271">
    <property type="entry name" value="Ser/Thr_kinase_AS"/>
</dbReference>
<evidence type="ECO:0000256" key="4">
    <source>
        <dbReference type="ARBA" id="ARBA00022692"/>
    </source>
</evidence>
<evidence type="ECO:0000256" key="3">
    <source>
        <dbReference type="ARBA" id="ARBA00009561"/>
    </source>
</evidence>
<evidence type="ECO:0000313" key="12">
    <source>
        <dbReference type="Proteomes" id="UP000030697"/>
    </source>
</evidence>
<keyword evidence="5" id="KW-0732">Signal</keyword>
<protein>
    <submittedName>
        <fullName evidence="11">PEK protein kinase</fullName>
    </submittedName>
</protein>
<dbReference type="PROSITE" id="PS00108">
    <property type="entry name" value="PROTEIN_KINASE_ST"/>
    <property type="match status" value="1"/>
</dbReference>
<comment type="function">
    <text evidence="1">Subunit of the oligosaccharyl transferase (OST) complex that catalyzes the initial transfer of a defined glycan (Glc(3)Man(9)GlcNAc(2) in eukaryotes) from the lipid carrier dolichol-pyrophosphate to an asparagine residue within an Asn-X-Ser/Thr consensus motif in nascent polypeptide chains, the first step in protein N-glycosylation. N-glycosylation occurs cotranslationally and the complex associates with the Sec61 complex at the channel-forming translocon complex that mediates protein translocation across the endoplasmic reticulum (ER). All subunits are required for a maximal enzyme activity.</text>
</comment>
<dbReference type="PANTHER" id="PTHR12692:SF0">
    <property type="entry name" value="GH11935P"/>
    <property type="match status" value="1"/>
</dbReference>
<evidence type="ECO:0000259" key="10">
    <source>
        <dbReference type="PROSITE" id="PS50011"/>
    </source>
</evidence>
<accession>W7K5B4</accession>
<dbReference type="EMBL" id="KE124371">
    <property type="protein sequence ID" value="EWC79216.1"/>
    <property type="molecule type" value="Genomic_DNA"/>
</dbReference>
<evidence type="ECO:0000256" key="1">
    <source>
        <dbReference type="ARBA" id="ARBA00002791"/>
    </source>
</evidence>
<proteinExistence type="inferred from homology"/>
<keyword evidence="11" id="KW-0418">Kinase</keyword>
<dbReference type="GO" id="GO:0008250">
    <property type="term" value="C:oligosaccharyltransferase complex"/>
    <property type="evidence" value="ECO:0007669"/>
    <property type="project" value="TreeGrafter"/>
</dbReference>
<dbReference type="InterPro" id="IPR000719">
    <property type="entry name" value="Prot_kinase_dom"/>
</dbReference>
<keyword evidence="4 9" id="KW-0812">Transmembrane</keyword>
<dbReference type="PANTHER" id="PTHR12692">
    <property type="entry name" value="DOLICHYL-DIPHOSPHOOLIGOSACCHARIDE--PROTEIN GLYCOSYLTRANSFERASE-RELATED"/>
    <property type="match status" value="1"/>
</dbReference>
<dbReference type="SUPFAM" id="SSF56112">
    <property type="entry name" value="Protein kinase-like (PK-like)"/>
    <property type="match status" value="1"/>
</dbReference>
<reference evidence="11 12" key="1">
    <citation type="submission" date="2013-02" db="EMBL/GenBank/DDBJ databases">
        <title>The Genome Sequence of Plasmodium falciparum UGT5.1.</title>
        <authorList>
            <consortium name="The Broad Institute Genome Sequencing Platform"/>
            <consortium name="The Broad Institute Genome Sequencing Center for Infectious Disease"/>
            <person name="Neafsey D."/>
            <person name="Cheeseman I."/>
            <person name="Volkman S."/>
            <person name="Adams J."/>
            <person name="Walker B."/>
            <person name="Young S.K."/>
            <person name="Zeng Q."/>
            <person name="Gargeya S."/>
            <person name="Fitzgerald M."/>
            <person name="Haas B."/>
            <person name="Abouelleil A."/>
            <person name="Alvarado L."/>
            <person name="Arachchi H.M."/>
            <person name="Berlin A.M."/>
            <person name="Chapman S.B."/>
            <person name="Dewar J."/>
            <person name="Goldberg J."/>
            <person name="Griggs A."/>
            <person name="Gujja S."/>
            <person name="Hansen M."/>
            <person name="Howarth C."/>
            <person name="Imamovic A."/>
            <person name="Larimer J."/>
            <person name="McCowan C."/>
            <person name="Murphy C."/>
            <person name="Neiman D."/>
            <person name="Pearson M."/>
            <person name="Priest M."/>
            <person name="Roberts A."/>
            <person name="Saif S."/>
            <person name="Shea T."/>
            <person name="Sisk P."/>
            <person name="Sykes S."/>
            <person name="Wortman J."/>
            <person name="Nusbaum C."/>
            <person name="Birren B."/>
        </authorList>
    </citation>
    <scope>NUCLEOTIDE SEQUENCE [LARGE SCALE GENOMIC DNA]</scope>
    <source>
        <strain evidence="11 12">UGT5.1</strain>
    </source>
</reference>
<keyword evidence="6" id="KW-0256">Endoplasmic reticulum</keyword>
<organism evidence="11 12">
    <name type="scientific">Plasmodium falciparum UGT5.1</name>
    <dbReference type="NCBI Taxonomy" id="1237627"/>
    <lineage>
        <taxon>Eukaryota</taxon>
        <taxon>Sar</taxon>
        <taxon>Alveolata</taxon>
        <taxon>Apicomplexa</taxon>
        <taxon>Aconoidasida</taxon>
        <taxon>Haemosporida</taxon>
        <taxon>Plasmodiidae</taxon>
        <taxon>Plasmodium</taxon>
        <taxon>Plasmodium (Laverania)</taxon>
    </lineage>
</organism>
<dbReference type="AlphaFoldDB" id="W7K5B4"/>
<keyword evidence="7 9" id="KW-1133">Transmembrane helix</keyword>
<comment type="subcellular location">
    <subcellularLocation>
        <location evidence="2">Endoplasmic reticulum membrane</location>
        <topology evidence="2">Multi-pass membrane protein</topology>
    </subcellularLocation>
</comment>
<feature type="transmembrane region" description="Helical" evidence="9">
    <location>
        <begin position="697"/>
        <end position="719"/>
    </location>
</feature>
<dbReference type="Gene3D" id="1.10.510.10">
    <property type="entry name" value="Transferase(Phosphotransferase) domain 1"/>
    <property type="match status" value="2"/>
</dbReference>
<name>W7K5B4_PLAFA</name>
<dbReference type="GO" id="GO:0005524">
    <property type="term" value="F:ATP binding"/>
    <property type="evidence" value="ECO:0007669"/>
    <property type="project" value="InterPro"/>
</dbReference>
<gene>
    <name evidence="11" type="ORF">C923_00071</name>
</gene>
<dbReference type="InterPro" id="IPR021149">
    <property type="entry name" value="OligosaccharylTrfase_OST3/OST6"/>
</dbReference>
<dbReference type="GO" id="GO:0004672">
    <property type="term" value="F:protein kinase activity"/>
    <property type="evidence" value="ECO:0007669"/>
    <property type="project" value="InterPro"/>
</dbReference>
<evidence type="ECO:0000313" key="11">
    <source>
        <dbReference type="EMBL" id="EWC79216.1"/>
    </source>
</evidence>
<sequence>MFNNNNIMFHNNFIVNNYMDKYKNMFIKSCNDKSIPYQMLANLQNEYYLSKGNNNKMNITTTYLYMKIRKILNKYSKRNEEKKNILKGKYCYNNGNFALLSYINKKHKHNKRYHQIKEKNGNNKETKYKFNLYIRMEYCKSTLENYINTRENMNINRNYEIIEMIILGLYSIHNNNIMHRDLKPSNIFISDNNIVKIGDFGLASYDYTYPKNRKRKKRKRKSSNLSYEYNIRKTNILNLQKNNTPFNIDKYNNNIIRKKKEILFKNCCTKNNIPTKEINSNSSFQYFTKKKKKKKNVHDHHTLGIGTKIYAAPEQLIGNKYTKAVDMFSLGLIIVDLFTITKTNMERMKILCNARHRILPDLLIKNHPQLKKLKKLLNKKIKFDINEKHKNGYKNTRYSFIYIHELTLIDYVDYVLNKSSEYDCILFYINVESSNNVSKLDRKTLILLEIFNEVARQIIFNNFVLYNESEDILLLNKEIRNEDIETKYVNNNNNNNNNIYETKDHNDKHKKNDFLLLKPVFFFYINFNKSHMNPIKHVHMIYNLPEFVYVHDKTFDNIDYQLIIDTKYMLEYYIKDIKKIDYNHTEINNKMLETYFKEFIYLHNKGNWNKINEKNPEEKEKVFITLLIIFLFLFLYLFVLILQKCNFLIFLCSYFLYFICLSGLFHCLINKSELYNTSKNLDSFFHKYIYRSTNSQYICEGFIFSFLILFITLLFFILLKFSSNIKEEDTSLLLHKSKKINILSLCILCVIFMSLKFIQDINLYKIYFSTYYFFPPLKFFRK</sequence>
<feature type="transmembrane region" description="Helical" evidence="9">
    <location>
        <begin position="739"/>
        <end position="758"/>
    </location>
</feature>
<evidence type="ECO:0000256" key="5">
    <source>
        <dbReference type="ARBA" id="ARBA00022729"/>
    </source>
</evidence>
<keyword evidence="8 9" id="KW-0472">Membrane</keyword>
<evidence type="ECO:0000256" key="8">
    <source>
        <dbReference type="ARBA" id="ARBA00023136"/>
    </source>
</evidence>
<comment type="similarity">
    <text evidence="3">Belongs to the OST3/OST6 family.</text>
</comment>
<dbReference type="Pfam" id="PF04756">
    <property type="entry name" value="OST3_OST6"/>
    <property type="match status" value="1"/>
</dbReference>
<dbReference type="SMART" id="SM00220">
    <property type="entry name" value="S_TKc"/>
    <property type="match status" value="1"/>
</dbReference>
<dbReference type="InterPro" id="IPR011009">
    <property type="entry name" value="Kinase-like_dom_sf"/>
</dbReference>
<dbReference type="Pfam" id="PF00069">
    <property type="entry name" value="Pkinase"/>
    <property type="match status" value="1"/>
</dbReference>